<dbReference type="PANTHER" id="PTHR47861">
    <property type="entry name" value="FKBP-TYPE PEPTIDYL-PROLYL CIS-TRANS ISOMERASE SLYD"/>
    <property type="match status" value="1"/>
</dbReference>
<dbReference type="KEGG" id="hmi:soil367_03635"/>
<dbReference type="Gene3D" id="3.10.50.40">
    <property type="match status" value="1"/>
</dbReference>
<evidence type="ECO:0000256" key="3">
    <source>
        <dbReference type="ARBA" id="ARBA00023110"/>
    </source>
</evidence>
<evidence type="ECO:0000313" key="9">
    <source>
        <dbReference type="Proteomes" id="UP000298049"/>
    </source>
</evidence>
<evidence type="ECO:0000256" key="4">
    <source>
        <dbReference type="ARBA" id="ARBA00023235"/>
    </source>
</evidence>
<evidence type="ECO:0000256" key="2">
    <source>
        <dbReference type="ARBA" id="ARBA00006577"/>
    </source>
</evidence>
<dbReference type="InterPro" id="IPR046357">
    <property type="entry name" value="PPIase_dom_sf"/>
</dbReference>
<organism evidence="8 9">
    <name type="scientific">Hydrocarboniclastica marina</name>
    <dbReference type="NCBI Taxonomy" id="2259620"/>
    <lineage>
        <taxon>Bacteria</taxon>
        <taxon>Pseudomonadati</taxon>
        <taxon>Pseudomonadota</taxon>
        <taxon>Gammaproteobacteria</taxon>
        <taxon>Alteromonadales</taxon>
        <taxon>Alteromonadaceae</taxon>
        <taxon>Hydrocarboniclastica</taxon>
    </lineage>
</organism>
<gene>
    <name evidence="8" type="ORF">soil367_03635</name>
</gene>
<dbReference type="EC" id="5.2.1.8" evidence="6"/>
<evidence type="ECO:0000256" key="5">
    <source>
        <dbReference type="PROSITE-ProRule" id="PRU00277"/>
    </source>
</evidence>
<proteinExistence type="inferred from homology"/>
<dbReference type="PROSITE" id="PS50059">
    <property type="entry name" value="FKBP_PPIASE"/>
    <property type="match status" value="1"/>
</dbReference>
<dbReference type="EMBL" id="CP031093">
    <property type="protein sequence ID" value="QCF25103.1"/>
    <property type="molecule type" value="Genomic_DNA"/>
</dbReference>
<dbReference type="InterPro" id="IPR001179">
    <property type="entry name" value="PPIase_FKBP_dom"/>
</dbReference>
<dbReference type="Proteomes" id="UP000298049">
    <property type="component" value="Chromosome"/>
</dbReference>
<comment type="catalytic activity">
    <reaction evidence="1 5 6">
        <text>[protein]-peptidylproline (omega=180) = [protein]-peptidylproline (omega=0)</text>
        <dbReference type="Rhea" id="RHEA:16237"/>
        <dbReference type="Rhea" id="RHEA-COMP:10747"/>
        <dbReference type="Rhea" id="RHEA-COMP:10748"/>
        <dbReference type="ChEBI" id="CHEBI:83833"/>
        <dbReference type="ChEBI" id="CHEBI:83834"/>
        <dbReference type="EC" id="5.2.1.8"/>
    </reaction>
</comment>
<sequence length="147" mass="16195">MSTHKIGKGMRVTLNFSLSLKDGQTIDSTFAKAPATLEIGDGNLPEGFESYLLGLEPGAHERYEVPPEQGFGQVNSNNMQTFKRSEFSNEMELEPGLMVSFADARKSELPGVVHSIDDEEVVVDFNHPLAGRDLVFEVEVIDVQPVQ</sequence>
<keyword evidence="4 5" id="KW-0413">Isomerase</keyword>
<keyword evidence="9" id="KW-1185">Reference proteome</keyword>
<comment type="similarity">
    <text evidence="2 6">Belongs to the FKBP-type PPIase family.</text>
</comment>
<evidence type="ECO:0000256" key="1">
    <source>
        <dbReference type="ARBA" id="ARBA00000971"/>
    </source>
</evidence>
<evidence type="ECO:0000256" key="6">
    <source>
        <dbReference type="RuleBase" id="RU003915"/>
    </source>
</evidence>
<protein>
    <recommendedName>
        <fullName evidence="6">Peptidyl-prolyl cis-trans isomerase</fullName>
        <ecNumber evidence="6">5.2.1.8</ecNumber>
    </recommendedName>
</protein>
<name>A0A4P7XEW6_9ALTE</name>
<dbReference type="PANTHER" id="PTHR47861:SF4">
    <property type="entry name" value="FKBP-TYPE 16 KDA PEPTIDYL-PROLYL CIS-TRANS ISOMERASE"/>
    <property type="match status" value="1"/>
</dbReference>
<dbReference type="SUPFAM" id="SSF54534">
    <property type="entry name" value="FKBP-like"/>
    <property type="match status" value="1"/>
</dbReference>
<dbReference type="GO" id="GO:0003755">
    <property type="term" value="F:peptidyl-prolyl cis-trans isomerase activity"/>
    <property type="evidence" value="ECO:0007669"/>
    <property type="project" value="UniProtKB-UniRule"/>
</dbReference>
<dbReference type="RefSeq" id="WP_136546997.1">
    <property type="nucleotide sequence ID" value="NZ_CP031093.1"/>
</dbReference>
<dbReference type="Pfam" id="PF00254">
    <property type="entry name" value="FKBP_C"/>
    <property type="match status" value="1"/>
</dbReference>
<keyword evidence="3 5" id="KW-0697">Rotamase</keyword>
<reference evidence="8 9" key="1">
    <citation type="submission" date="2018-07" db="EMBL/GenBank/DDBJ databases">
        <title>Marsedoiliclastica nanhaica gen. nov. sp. nov., a novel marine hydrocarbonoclastic bacterium isolated from an in-situ enriched hydrocarbon-degrading consortium in deep-sea sediment.</title>
        <authorList>
            <person name="Dong C."/>
            <person name="Ma T."/>
            <person name="Liu R."/>
            <person name="Shao Z."/>
        </authorList>
    </citation>
    <scope>NUCLEOTIDE SEQUENCE [LARGE SCALE GENOMIC DNA]</scope>
    <source>
        <strain evidence="9">soil36-7</strain>
    </source>
</reference>
<accession>A0A4P7XEW6</accession>
<dbReference type="AlphaFoldDB" id="A0A4P7XEW6"/>
<feature type="domain" description="PPIase FKBP-type" evidence="7">
    <location>
        <begin position="9"/>
        <end position="93"/>
    </location>
</feature>
<evidence type="ECO:0000259" key="7">
    <source>
        <dbReference type="PROSITE" id="PS50059"/>
    </source>
</evidence>
<dbReference type="Gene3D" id="2.40.10.330">
    <property type="match status" value="1"/>
</dbReference>
<dbReference type="OrthoDB" id="9808891at2"/>
<evidence type="ECO:0000313" key="8">
    <source>
        <dbReference type="EMBL" id="QCF25103.1"/>
    </source>
</evidence>
<dbReference type="InterPro" id="IPR048261">
    <property type="entry name" value="SlpA/SlyD-like_ins_sf"/>
</dbReference>